<sequence>MERRRGTREQNQKLQAVSEEIDRLRAIISVLAFEPLPEGIQTRADALHVLGFAPGEFPDARTLRAKFRMLATIHHPDSNHGDHERMSQLNQAMQFLRDLL</sequence>
<name>A0A364P3C3_9PROT</name>
<organism evidence="2 3">
    <name type="scientific">Paramagnetospirillum kuznetsovii</name>
    <dbReference type="NCBI Taxonomy" id="2053833"/>
    <lineage>
        <taxon>Bacteria</taxon>
        <taxon>Pseudomonadati</taxon>
        <taxon>Pseudomonadota</taxon>
        <taxon>Alphaproteobacteria</taxon>
        <taxon>Rhodospirillales</taxon>
        <taxon>Magnetospirillaceae</taxon>
        <taxon>Paramagnetospirillum</taxon>
    </lineage>
</organism>
<dbReference type="SUPFAM" id="SSF46565">
    <property type="entry name" value="Chaperone J-domain"/>
    <property type="match status" value="1"/>
</dbReference>
<dbReference type="Gene3D" id="1.10.287.110">
    <property type="entry name" value="DnaJ domain"/>
    <property type="match status" value="1"/>
</dbReference>
<reference evidence="2 3" key="1">
    <citation type="submission" date="2017-11" db="EMBL/GenBank/DDBJ databases">
        <title>Draft genome sequence of magnetotactic bacterium Magnetospirillum kuznetsovii LBB-42.</title>
        <authorList>
            <person name="Grouzdev D.S."/>
            <person name="Rysina M.S."/>
            <person name="Baslerov R.V."/>
            <person name="Koziaeva V."/>
        </authorList>
    </citation>
    <scope>NUCLEOTIDE SEQUENCE [LARGE SCALE GENOMIC DNA]</scope>
    <source>
        <strain evidence="2 3">LBB-42</strain>
    </source>
</reference>
<evidence type="ECO:0000313" key="2">
    <source>
        <dbReference type="EMBL" id="RAU23786.1"/>
    </source>
</evidence>
<dbReference type="InterPro" id="IPR036869">
    <property type="entry name" value="J_dom_sf"/>
</dbReference>
<accession>A0A364P3C3</accession>
<feature type="domain" description="J" evidence="1">
    <location>
        <begin position="45"/>
        <end position="100"/>
    </location>
</feature>
<dbReference type="OrthoDB" id="7302646at2"/>
<proteinExistence type="predicted"/>
<gene>
    <name evidence="2" type="ORF">CU669_01465</name>
</gene>
<dbReference type="Proteomes" id="UP000251075">
    <property type="component" value="Unassembled WGS sequence"/>
</dbReference>
<evidence type="ECO:0000313" key="3">
    <source>
        <dbReference type="Proteomes" id="UP000251075"/>
    </source>
</evidence>
<dbReference type="PROSITE" id="PS50076">
    <property type="entry name" value="DNAJ_2"/>
    <property type="match status" value="1"/>
</dbReference>
<evidence type="ECO:0000259" key="1">
    <source>
        <dbReference type="PROSITE" id="PS50076"/>
    </source>
</evidence>
<dbReference type="AlphaFoldDB" id="A0A364P3C3"/>
<comment type="caution">
    <text evidence="2">The sequence shown here is derived from an EMBL/GenBank/DDBJ whole genome shotgun (WGS) entry which is preliminary data.</text>
</comment>
<keyword evidence="3" id="KW-1185">Reference proteome</keyword>
<protein>
    <recommendedName>
        <fullName evidence="1">J domain-containing protein</fullName>
    </recommendedName>
</protein>
<dbReference type="EMBL" id="PGTO01000001">
    <property type="protein sequence ID" value="RAU23786.1"/>
    <property type="molecule type" value="Genomic_DNA"/>
</dbReference>
<dbReference type="InterPro" id="IPR001623">
    <property type="entry name" value="DnaJ_domain"/>
</dbReference>